<dbReference type="AlphaFoldDB" id="A0A1B8RQ02"/>
<evidence type="ECO:0000256" key="2">
    <source>
        <dbReference type="ARBA" id="ARBA00023015"/>
    </source>
</evidence>
<evidence type="ECO:0000256" key="3">
    <source>
        <dbReference type="ARBA" id="ARBA00023082"/>
    </source>
</evidence>
<sequence>MIIERQVLDTLYKKYSNQIYLYIYSLCKDNLLAQDLMQDTFFKALISMESSDEDILHWLYKVARNLYIDQWRKRKRYIVQGIENIDIYNEDDVIDKLLVEEQKMILYKAILKLSTKEKEVVELYYFSELNQQDISNQLGMSLGNIRVTLHRSKLKLKKIITDHKDL</sequence>
<dbReference type="InterPro" id="IPR036388">
    <property type="entry name" value="WH-like_DNA-bd_sf"/>
</dbReference>
<keyword evidence="3" id="KW-0731">Sigma factor</keyword>
<dbReference type="InterPro" id="IPR013249">
    <property type="entry name" value="RNA_pol_sigma70_r4_t2"/>
</dbReference>
<dbReference type="SUPFAM" id="SSF88946">
    <property type="entry name" value="Sigma2 domain of RNA polymerase sigma factors"/>
    <property type="match status" value="1"/>
</dbReference>
<name>A0A1B8RQ02_9CLOT</name>
<dbReference type="Proteomes" id="UP000092714">
    <property type="component" value="Unassembled WGS sequence"/>
</dbReference>
<dbReference type="InterPro" id="IPR039425">
    <property type="entry name" value="RNA_pol_sigma-70-like"/>
</dbReference>
<dbReference type="GO" id="GO:0003677">
    <property type="term" value="F:DNA binding"/>
    <property type="evidence" value="ECO:0007669"/>
    <property type="project" value="UniProtKB-KW"/>
</dbReference>
<evidence type="ECO:0000259" key="7">
    <source>
        <dbReference type="Pfam" id="PF08281"/>
    </source>
</evidence>
<dbReference type="Pfam" id="PF04542">
    <property type="entry name" value="Sigma70_r2"/>
    <property type="match status" value="1"/>
</dbReference>
<dbReference type="NCBIfam" id="TIGR02937">
    <property type="entry name" value="sigma70-ECF"/>
    <property type="match status" value="1"/>
</dbReference>
<dbReference type="CDD" id="cd06171">
    <property type="entry name" value="Sigma70_r4"/>
    <property type="match status" value="1"/>
</dbReference>
<dbReference type="GO" id="GO:0006352">
    <property type="term" value="P:DNA-templated transcription initiation"/>
    <property type="evidence" value="ECO:0007669"/>
    <property type="project" value="InterPro"/>
</dbReference>
<dbReference type="InterPro" id="IPR013324">
    <property type="entry name" value="RNA_pol_sigma_r3/r4-like"/>
</dbReference>
<dbReference type="PANTHER" id="PTHR43133">
    <property type="entry name" value="RNA POLYMERASE ECF-TYPE SIGMA FACTO"/>
    <property type="match status" value="1"/>
</dbReference>
<dbReference type="PANTHER" id="PTHR43133:SF52">
    <property type="entry name" value="ECF RNA POLYMERASE SIGMA FACTOR SIGL"/>
    <property type="match status" value="1"/>
</dbReference>
<organism evidence="8 9">
    <name type="scientific">Clostridium paraputrificum</name>
    <dbReference type="NCBI Taxonomy" id="29363"/>
    <lineage>
        <taxon>Bacteria</taxon>
        <taxon>Bacillati</taxon>
        <taxon>Bacillota</taxon>
        <taxon>Clostridia</taxon>
        <taxon>Eubacteriales</taxon>
        <taxon>Clostridiaceae</taxon>
        <taxon>Clostridium</taxon>
    </lineage>
</organism>
<dbReference type="InterPro" id="IPR013325">
    <property type="entry name" value="RNA_pol_sigma_r2"/>
</dbReference>
<dbReference type="EMBL" id="MAPZ01000019">
    <property type="protein sequence ID" value="OBY10885.1"/>
    <property type="molecule type" value="Genomic_DNA"/>
</dbReference>
<dbReference type="RefSeq" id="WP_027096968.1">
    <property type="nucleotide sequence ID" value="NZ_CABHIH010000002.1"/>
</dbReference>
<reference evidence="8 9" key="1">
    <citation type="submission" date="2016-06" db="EMBL/GenBank/DDBJ databases">
        <authorList>
            <person name="Kjaerup R.B."/>
            <person name="Dalgaard T.S."/>
            <person name="Juul-Madsen H.R."/>
        </authorList>
    </citation>
    <scope>NUCLEOTIDE SEQUENCE [LARGE SCALE GENOMIC DNA]</scope>
    <source>
        <strain evidence="8 9">373-A1</strain>
    </source>
</reference>
<protein>
    <recommendedName>
        <fullName evidence="10">RNA polymerase subunit sigma</fullName>
    </recommendedName>
</protein>
<keyword evidence="9" id="KW-1185">Reference proteome</keyword>
<proteinExistence type="inferred from homology"/>
<evidence type="ECO:0000313" key="9">
    <source>
        <dbReference type="Proteomes" id="UP000092714"/>
    </source>
</evidence>
<dbReference type="eggNOG" id="COG1595">
    <property type="taxonomic scope" value="Bacteria"/>
</dbReference>
<dbReference type="Gene3D" id="1.10.10.10">
    <property type="entry name" value="Winged helix-like DNA-binding domain superfamily/Winged helix DNA-binding domain"/>
    <property type="match status" value="1"/>
</dbReference>
<evidence type="ECO:0000256" key="5">
    <source>
        <dbReference type="ARBA" id="ARBA00023163"/>
    </source>
</evidence>
<evidence type="ECO:0000259" key="6">
    <source>
        <dbReference type="Pfam" id="PF04542"/>
    </source>
</evidence>
<keyword evidence="5" id="KW-0804">Transcription</keyword>
<evidence type="ECO:0000256" key="4">
    <source>
        <dbReference type="ARBA" id="ARBA00023125"/>
    </source>
</evidence>
<comment type="caution">
    <text evidence="8">The sequence shown here is derived from an EMBL/GenBank/DDBJ whole genome shotgun (WGS) entry which is preliminary data.</text>
</comment>
<gene>
    <name evidence="8" type="ORF">CP373A1_10315</name>
</gene>
<dbReference type="Pfam" id="PF08281">
    <property type="entry name" value="Sigma70_r4_2"/>
    <property type="match status" value="1"/>
</dbReference>
<dbReference type="Gene3D" id="1.10.1740.10">
    <property type="match status" value="1"/>
</dbReference>
<feature type="domain" description="RNA polymerase sigma-70 region 2" evidence="6">
    <location>
        <begin position="11"/>
        <end position="76"/>
    </location>
</feature>
<keyword evidence="2" id="KW-0805">Transcription regulation</keyword>
<dbReference type="SUPFAM" id="SSF88659">
    <property type="entry name" value="Sigma3 and sigma4 domains of RNA polymerase sigma factors"/>
    <property type="match status" value="1"/>
</dbReference>
<comment type="similarity">
    <text evidence="1">Belongs to the sigma-70 factor family. ECF subfamily.</text>
</comment>
<keyword evidence="4" id="KW-0238">DNA-binding</keyword>
<dbReference type="GO" id="GO:0016987">
    <property type="term" value="F:sigma factor activity"/>
    <property type="evidence" value="ECO:0007669"/>
    <property type="project" value="UniProtKB-KW"/>
</dbReference>
<dbReference type="InterPro" id="IPR007627">
    <property type="entry name" value="RNA_pol_sigma70_r2"/>
</dbReference>
<dbReference type="InterPro" id="IPR014284">
    <property type="entry name" value="RNA_pol_sigma-70_dom"/>
</dbReference>
<evidence type="ECO:0008006" key="10">
    <source>
        <dbReference type="Google" id="ProtNLM"/>
    </source>
</evidence>
<feature type="domain" description="RNA polymerase sigma factor 70 region 4 type 2" evidence="7">
    <location>
        <begin position="104"/>
        <end position="156"/>
    </location>
</feature>
<evidence type="ECO:0000256" key="1">
    <source>
        <dbReference type="ARBA" id="ARBA00010641"/>
    </source>
</evidence>
<evidence type="ECO:0000313" key="8">
    <source>
        <dbReference type="EMBL" id="OBY10885.1"/>
    </source>
</evidence>
<accession>A0A1B8RQ02</accession>